<keyword evidence="5" id="KW-0479">Metal-binding</keyword>
<evidence type="ECO:0000313" key="10">
    <source>
        <dbReference type="Proteomes" id="UP000675881"/>
    </source>
</evidence>
<protein>
    <submittedName>
        <fullName evidence="9">PGTB1</fullName>
        <ecNumber evidence="9">2.5.1.59</ecNumber>
    </submittedName>
</protein>
<evidence type="ECO:0000256" key="2">
    <source>
        <dbReference type="ARBA" id="ARBA00010497"/>
    </source>
</evidence>
<dbReference type="PANTHER" id="PTHR11774:SF4">
    <property type="entry name" value="GERANYLGERANYL TRANSFERASE TYPE-1 SUBUNIT BETA"/>
    <property type="match status" value="1"/>
</dbReference>
<dbReference type="EC" id="2.5.1.59" evidence="9"/>
<evidence type="ECO:0000256" key="6">
    <source>
        <dbReference type="ARBA" id="ARBA00022737"/>
    </source>
</evidence>
<proteinExistence type="inferred from homology"/>
<dbReference type="EMBL" id="HG994587">
    <property type="protein sequence ID" value="CAF3021089.1"/>
    <property type="molecule type" value="Genomic_DNA"/>
</dbReference>
<feature type="domain" description="Prenyltransferase alpha-alpha toroid" evidence="8">
    <location>
        <begin position="6"/>
        <end position="106"/>
    </location>
</feature>
<name>A0A7R8D3X9_LEPSM</name>
<dbReference type="SUPFAM" id="SSF48239">
    <property type="entry name" value="Terpenoid cyclases/Protein prenyltransferases"/>
    <property type="match status" value="1"/>
</dbReference>
<keyword evidence="7" id="KW-0862">Zinc</keyword>
<dbReference type="InterPro" id="IPR045089">
    <property type="entry name" value="PGGT1B-like"/>
</dbReference>
<dbReference type="GO" id="GO:0005953">
    <property type="term" value="C:CAAX-protein geranylgeranyltransferase complex"/>
    <property type="evidence" value="ECO:0007669"/>
    <property type="project" value="TreeGrafter"/>
</dbReference>
<dbReference type="Pfam" id="PF00432">
    <property type="entry name" value="Prenyltrans"/>
    <property type="match status" value="1"/>
</dbReference>
<evidence type="ECO:0000259" key="8">
    <source>
        <dbReference type="Pfam" id="PF00432"/>
    </source>
</evidence>
<gene>
    <name evidence="9" type="ORF">LSAA_14142</name>
</gene>
<sequence>MEERQLLRSRHVKFLRRILETPNPSSSSSMDSSRMTIVFFCVAGLDLLGEKKLDEMNEWIWSCLSSKGFNGNPGRTQGPGHIAMTYSALNILLILQDSLKQLDKKTL</sequence>
<dbReference type="InterPro" id="IPR008930">
    <property type="entry name" value="Terpenoid_cyclase/PrenylTrfase"/>
</dbReference>
<keyword evidence="10" id="KW-1185">Reference proteome</keyword>
<dbReference type="Proteomes" id="UP000675881">
    <property type="component" value="Chromosome 8"/>
</dbReference>
<dbReference type="InterPro" id="IPR001330">
    <property type="entry name" value="Prenyltrans"/>
</dbReference>
<evidence type="ECO:0000256" key="4">
    <source>
        <dbReference type="ARBA" id="ARBA00022679"/>
    </source>
</evidence>
<keyword evidence="4 9" id="KW-0808">Transferase</keyword>
<dbReference type="GO" id="GO:0046872">
    <property type="term" value="F:metal ion binding"/>
    <property type="evidence" value="ECO:0007669"/>
    <property type="project" value="UniProtKB-KW"/>
</dbReference>
<evidence type="ECO:0000256" key="5">
    <source>
        <dbReference type="ARBA" id="ARBA00022723"/>
    </source>
</evidence>
<comment type="similarity">
    <text evidence="2">Belongs to the protein prenyltransferase subunit beta family.</text>
</comment>
<dbReference type="Gene3D" id="1.50.10.20">
    <property type="match status" value="1"/>
</dbReference>
<evidence type="ECO:0000256" key="3">
    <source>
        <dbReference type="ARBA" id="ARBA00022602"/>
    </source>
</evidence>
<keyword evidence="6" id="KW-0677">Repeat</keyword>
<keyword evidence="3" id="KW-0637">Prenyltransferase</keyword>
<dbReference type="OrthoDB" id="24893at2759"/>
<organism evidence="9 10">
    <name type="scientific">Lepeophtheirus salmonis</name>
    <name type="common">Salmon louse</name>
    <name type="synonym">Caligus salmonis</name>
    <dbReference type="NCBI Taxonomy" id="72036"/>
    <lineage>
        <taxon>Eukaryota</taxon>
        <taxon>Metazoa</taxon>
        <taxon>Ecdysozoa</taxon>
        <taxon>Arthropoda</taxon>
        <taxon>Crustacea</taxon>
        <taxon>Multicrustacea</taxon>
        <taxon>Hexanauplia</taxon>
        <taxon>Copepoda</taxon>
        <taxon>Siphonostomatoida</taxon>
        <taxon>Caligidae</taxon>
        <taxon>Lepeophtheirus</taxon>
    </lineage>
</organism>
<evidence type="ECO:0000313" key="9">
    <source>
        <dbReference type="EMBL" id="CAF3021089.1"/>
    </source>
</evidence>
<reference evidence="9" key="1">
    <citation type="submission" date="2021-02" db="EMBL/GenBank/DDBJ databases">
        <authorList>
            <person name="Bekaert M."/>
        </authorList>
    </citation>
    <scope>NUCLEOTIDE SEQUENCE</scope>
    <source>
        <strain evidence="9">IoA-00</strain>
    </source>
</reference>
<dbReference type="AlphaFoldDB" id="A0A7R8D3X9"/>
<accession>A0A7R8D3X9</accession>
<dbReference type="PANTHER" id="PTHR11774">
    <property type="entry name" value="GERANYLGERANYL TRANSFERASE TYPE BETA SUBUNIT"/>
    <property type="match status" value="1"/>
</dbReference>
<evidence type="ECO:0000256" key="7">
    <source>
        <dbReference type="ARBA" id="ARBA00022833"/>
    </source>
</evidence>
<evidence type="ECO:0000256" key="1">
    <source>
        <dbReference type="ARBA" id="ARBA00001947"/>
    </source>
</evidence>
<dbReference type="GO" id="GO:0004662">
    <property type="term" value="F:CAAX-protein geranylgeranyltransferase activity"/>
    <property type="evidence" value="ECO:0007669"/>
    <property type="project" value="UniProtKB-EC"/>
</dbReference>
<comment type="cofactor">
    <cofactor evidence="1">
        <name>Zn(2+)</name>
        <dbReference type="ChEBI" id="CHEBI:29105"/>
    </cofactor>
</comment>